<dbReference type="PANTHER" id="PTHR33734:SF22">
    <property type="entry name" value="MEMBRANE-BOUND LYTIC MUREIN TRANSGLYCOSYLASE D"/>
    <property type="match status" value="1"/>
</dbReference>
<dbReference type="PROSITE" id="PS50943">
    <property type="entry name" value="HTH_CROC1"/>
    <property type="match status" value="1"/>
</dbReference>
<dbReference type="CDD" id="cd00118">
    <property type="entry name" value="LysM"/>
    <property type="match status" value="2"/>
</dbReference>
<proteinExistence type="predicted"/>
<dbReference type="InterPro" id="IPR036779">
    <property type="entry name" value="LysM_dom_sf"/>
</dbReference>
<dbReference type="Pfam" id="PF01476">
    <property type="entry name" value="LysM"/>
    <property type="match status" value="2"/>
</dbReference>
<evidence type="ECO:0000259" key="1">
    <source>
        <dbReference type="PROSITE" id="PS50943"/>
    </source>
</evidence>
<feature type="domain" description="LysM" evidence="2">
    <location>
        <begin position="402"/>
        <end position="445"/>
    </location>
</feature>
<evidence type="ECO:0000259" key="2">
    <source>
        <dbReference type="PROSITE" id="PS51782"/>
    </source>
</evidence>
<dbReference type="Gene3D" id="3.40.50.1110">
    <property type="entry name" value="SGNH hydrolase"/>
    <property type="match status" value="1"/>
</dbReference>
<dbReference type="SUPFAM" id="SSF52266">
    <property type="entry name" value="SGNH hydrolase"/>
    <property type="match status" value="1"/>
</dbReference>
<dbReference type="InterPro" id="IPR001387">
    <property type="entry name" value="Cro/C1-type_HTH"/>
</dbReference>
<feature type="domain" description="HTH cro/C1-type" evidence="1">
    <location>
        <begin position="465"/>
        <end position="481"/>
    </location>
</feature>
<dbReference type="GO" id="GO:0016788">
    <property type="term" value="F:hydrolase activity, acting on ester bonds"/>
    <property type="evidence" value="ECO:0007669"/>
    <property type="project" value="UniProtKB-ARBA"/>
</dbReference>
<name>A0A846MRD7_9BACT</name>
<gene>
    <name evidence="3" type="ORF">FHS56_001636</name>
</gene>
<feature type="domain" description="LysM" evidence="2">
    <location>
        <begin position="457"/>
        <end position="500"/>
    </location>
</feature>
<dbReference type="InterPro" id="IPR013830">
    <property type="entry name" value="SGNH_hydro"/>
</dbReference>
<dbReference type="Gene3D" id="2.60.120.1360">
    <property type="match status" value="1"/>
</dbReference>
<evidence type="ECO:0000313" key="3">
    <source>
        <dbReference type="EMBL" id="NIK74123.1"/>
    </source>
</evidence>
<dbReference type="InterPro" id="IPR018392">
    <property type="entry name" value="LysM"/>
</dbReference>
<reference evidence="3 4" key="1">
    <citation type="submission" date="2020-03" db="EMBL/GenBank/DDBJ databases">
        <title>Genomic Encyclopedia of Type Strains, Phase IV (KMG-IV): sequencing the most valuable type-strain genomes for metagenomic binning, comparative biology and taxonomic classification.</title>
        <authorList>
            <person name="Goeker M."/>
        </authorList>
    </citation>
    <scope>NUCLEOTIDE SEQUENCE [LARGE SCALE GENOMIC DNA]</scope>
    <source>
        <strain evidence="3 4">DSM 5718</strain>
    </source>
</reference>
<dbReference type="AlphaFoldDB" id="A0A846MRD7"/>
<dbReference type="Proteomes" id="UP000537126">
    <property type="component" value="Unassembled WGS sequence"/>
</dbReference>
<dbReference type="EMBL" id="JAASRN010000002">
    <property type="protein sequence ID" value="NIK74123.1"/>
    <property type="molecule type" value="Genomic_DNA"/>
</dbReference>
<evidence type="ECO:0000313" key="4">
    <source>
        <dbReference type="Proteomes" id="UP000537126"/>
    </source>
</evidence>
<dbReference type="Gene3D" id="3.10.350.10">
    <property type="entry name" value="LysM domain"/>
    <property type="match status" value="2"/>
</dbReference>
<organism evidence="3 4">
    <name type="scientific">Thermonema lapsum</name>
    <dbReference type="NCBI Taxonomy" id="28195"/>
    <lineage>
        <taxon>Bacteria</taxon>
        <taxon>Pseudomonadati</taxon>
        <taxon>Bacteroidota</taxon>
        <taxon>Cytophagia</taxon>
        <taxon>Cytophagales</taxon>
        <taxon>Thermonemataceae</taxon>
        <taxon>Thermonema</taxon>
    </lineage>
</organism>
<keyword evidence="4" id="KW-1185">Reference proteome</keyword>
<dbReference type="PANTHER" id="PTHR33734">
    <property type="entry name" value="LYSM DOMAIN-CONTAINING GPI-ANCHORED PROTEIN 2"/>
    <property type="match status" value="1"/>
</dbReference>
<sequence>MRHFFERFSQARSRKVRVLHLGDSHVHYDLQTRLIRERIADIWGNGGIGWLVPYSIAHTHGTVDYRSSHRGVWQSALITKYNPTFPLGSSGVTVYTEDPQASFIIQMQKGSYAPSHRKLRIFCRADSSSFDILVKTSPVAAPIHLRPVPGKPYVETVLPVFDGYIEVQVNKSRASQHFFECYGLWLESVEDKGVVYSSAGVNGASVGSWAKESLLAEEMAILQPDLVVLDVGINDFYLSNYFDRNSMRRQLVSLIERIREQSPGTVILLVSPQDAYRYRRNVSACRDYAALLKEIAQTYHCAFYDYYHVSGGQYSMMRWLQSGLAKRDRIHLTDAGYTVKGELYVNAFLNSMVMALSVEQLATLTWQQAGDTLKETMVLPPKKEESTYQKAFYTASEETPAHTYTVRKGDSLGKIAQLYGVSIADLQRWNGLPNYFIYPGQKLMVYSKHQPSATVPAKHYVQRGDTLWSIARRYGVSVEYLKKINGLQSDALRVGTYLKIRP</sequence>
<dbReference type="PROSITE" id="PS51782">
    <property type="entry name" value="LYSM"/>
    <property type="match status" value="2"/>
</dbReference>
<dbReference type="GO" id="GO:0008932">
    <property type="term" value="F:lytic endotransglycosylase activity"/>
    <property type="evidence" value="ECO:0007669"/>
    <property type="project" value="TreeGrafter"/>
</dbReference>
<accession>A0A846MRD7</accession>
<dbReference type="SUPFAM" id="SSF54106">
    <property type="entry name" value="LysM domain"/>
    <property type="match status" value="2"/>
</dbReference>
<dbReference type="Pfam" id="PF13472">
    <property type="entry name" value="Lipase_GDSL_2"/>
    <property type="match status" value="1"/>
</dbReference>
<protein>
    <submittedName>
        <fullName evidence="3">LysM repeat protein/lysophospholipase L1-like esterase</fullName>
    </submittedName>
</protein>
<comment type="caution">
    <text evidence="3">The sequence shown here is derived from an EMBL/GenBank/DDBJ whole genome shotgun (WGS) entry which is preliminary data.</text>
</comment>
<dbReference type="RefSeq" id="WP_166919495.1">
    <property type="nucleotide sequence ID" value="NZ_JAASRN010000002.1"/>
</dbReference>
<dbReference type="SMART" id="SM00257">
    <property type="entry name" value="LysM"/>
    <property type="match status" value="2"/>
</dbReference>
<dbReference type="InterPro" id="IPR036514">
    <property type="entry name" value="SGNH_hydro_sf"/>
</dbReference>